<evidence type="ECO:0000313" key="5">
    <source>
        <dbReference type="EMBL" id="SSA35844.1"/>
    </source>
</evidence>
<dbReference type="SUPFAM" id="SSF54637">
    <property type="entry name" value="Thioesterase/thiol ester dehydrase-isomerase"/>
    <property type="match status" value="2"/>
</dbReference>
<keyword evidence="6" id="KW-1185">Reference proteome</keyword>
<comment type="similarity">
    <text evidence="1">Belongs to the enoyl-CoA hydratase/isomerase family.</text>
</comment>
<reference evidence="6" key="1">
    <citation type="submission" date="2016-10" db="EMBL/GenBank/DDBJ databases">
        <authorList>
            <person name="Varghese N."/>
            <person name="Submissions S."/>
        </authorList>
    </citation>
    <scope>NUCLEOTIDE SEQUENCE [LARGE SCALE GENOMIC DNA]</scope>
    <source>
        <strain evidence="6">DSM 22951</strain>
    </source>
</reference>
<dbReference type="Pfam" id="PF01575">
    <property type="entry name" value="MaoC_dehydratas"/>
    <property type="match status" value="1"/>
</dbReference>
<evidence type="ECO:0000259" key="3">
    <source>
        <dbReference type="Pfam" id="PF01575"/>
    </source>
</evidence>
<dbReference type="EMBL" id="UESZ01000001">
    <property type="protein sequence ID" value="SSA35844.1"/>
    <property type="molecule type" value="Genomic_DNA"/>
</dbReference>
<proteinExistence type="inferred from homology"/>
<dbReference type="InterPro" id="IPR029069">
    <property type="entry name" value="HotDog_dom_sf"/>
</dbReference>
<dbReference type="Pfam" id="PF13452">
    <property type="entry name" value="FAS1_DH_region"/>
    <property type="match status" value="1"/>
</dbReference>
<evidence type="ECO:0000256" key="2">
    <source>
        <dbReference type="SAM" id="MobiDB-lite"/>
    </source>
</evidence>
<evidence type="ECO:0000259" key="4">
    <source>
        <dbReference type="Pfam" id="PF13452"/>
    </source>
</evidence>
<feature type="region of interest" description="Disordered" evidence="2">
    <location>
        <begin position="170"/>
        <end position="196"/>
    </location>
</feature>
<accession>A0A2Y8ZUX3</accession>
<name>A0A2Y8ZUX3_9MICO</name>
<dbReference type="AlphaFoldDB" id="A0A2Y8ZUX3"/>
<dbReference type="Gene3D" id="3.10.129.10">
    <property type="entry name" value="Hotdog Thioesterase"/>
    <property type="match status" value="2"/>
</dbReference>
<gene>
    <name evidence="5" type="ORF">SAMN04489750_3219</name>
</gene>
<protein>
    <submittedName>
        <fullName evidence="5">Acyl dehydratase</fullName>
    </submittedName>
</protein>
<sequence length="334" mass="35844">MIDDFARRLAGLVGLTDPPRVAKDPITEQAIRIWCEAVGDENPAYQDPAWAAASRWGGIIAPATSLNMWTLPGNRRTHRQGESLDRVNAVLAERGYTSVAAVQTSHRYARPLRPGELLAQYPSITAVSSQKSTRLGRGHFVDLLSEYRTLAGESVGSVLLRMLRWDPRTRPPEPAGRATGGPPGHPWPVPPPVRRPRATATLLPAQLRPGGHLPPATIPVTQASIAALATATHDFNDVHLDRDAAQARGARDVYMNILGTAGLINCYLTDWAGPEAEIVAFDARLAVQNHPGDTLQLTGAVTSVNGPIVTVDVRGSNSLGDHVLATARVNLVVQ</sequence>
<dbReference type="RefSeq" id="WP_170119896.1">
    <property type="nucleotide sequence ID" value="NZ_QGDN01000001.1"/>
</dbReference>
<dbReference type="Proteomes" id="UP000250028">
    <property type="component" value="Unassembled WGS sequence"/>
</dbReference>
<dbReference type="InterPro" id="IPR002539">
    <property type="entry name" value="MaoC-like_dom"/>
</dbReference>
<evidence type="ECO:0000256" key="1">
    <source>
        <dbReference type="ARBA" id="ARBA00005254"/>
    </source>
</evidence>
<evidence type="ECO:0000313" key="6">
    <source>
        <dbReference type="Proteomes" id="UP000250028"/>
    </source>
</evidence>
<organism evidence="5 6">
    <name type="scientific">Branchiibius hedensis</name>
    <dbReference type="NCBI Taxonomy" id="672460"/>
    <lineage>
        <taxon>Bacteria</taxon>
        <taxon>Bacillati</taxon>
        <taxon>Actinomycetota</taxon>
        <taxon>Actinomycetes</taxon>
        <taxon>Micrococcales</taxon>
        <taxon>Dermacoccaceae</taxon>
        <taxon>Branchiibius</taxon>
    </lineage>
</organism>
<feature type="domain" description="FAS1-like dehydratase" evidence="4">
    <location>
        <begin position="23"/>
        <end position="155"/>
    </location>
</feature>
<feature type="compositionally biased region" description="Pro residues" evidence="2">
    <location>
        <begin position="183"/>
        <end position="193"/>
    </location>
</feature>
<feature type="domain" description="MaoC-like" evidence="3">
    <location>
        <begin position="216"/>
        <end position="304"/>
    </location>
</feature>
<dbReference type="InterPro" id="IPR039569">
    <property type="entry name" value="FAS1-like_DH_region"/>
</dbReference>